<feature type="compositionally biased region" description="Low complexity" evidence="1">
    <location>
        <begin position="117"/>
        <end position="142"/>
    </location>
</feature>
<dbReference type="Proteomes" id="UP000269396">
    <property type="component" value="Unassembled WGS sequence"/>
</dbReference>
<dbReference type="InterPro" id="IPR019748">
    <property type="entry name" value="FERM_central"/>
</dbReference>
<dbReference type="CDD" id="cd14473">
    <property type="entry name" value="FERM_B-lobe"/>
    <property type="match status" value="1"/>
</dbReference>
<evidence type="ECO:0000259" key="2">
    <source>
        <dbReference type="PROSITE" id="PS50057"/>
    </source>
</evidence>
<accession>A0A3P8CSQ9</accession>
<feature type="domain" description="FERM" evidence="2">
    <location>
        <begin position="1"/>
        <end position="158"/>
    </location>
</feature>
<organism evidence="3 4">
    <name type="scientific">Schistosoma mattheei</name>
    <dbReference type="NCBI Taxonomy" id="31246"/>
    <lineage>
        <taxon>Eukaryota</taxon>
        <taxon>Metazoa</taxon>
        <taxon>Spiralia</taxon>
        <taxon>Lophotrochozoa</taxon>
        <taxon>Platyhelminthes</taxon>
        <taxon>Trematoda</taxon>
        <taxon>Digenea</taxon>
        <taxon>Strigeidida</taxon>
        <taxon>Schistosomatoidea</taxon>
        <taxon>Schistosomatidae</taxon>
        <taxon>Schistosoma</taxon>
    </lineage>
</organism>
<dbReference type="InterPro" id="IPR000299">
    <property type="entry name" value="FERM_domain"/>
</dbReference>
<dbReference type="SUPFAM" id="SSF47031">
    <property type="entry name" value="Second domain of FERM"/>
    <property type="match status" value="1"/>
</dbReference>
<evidence type="ECO:0000313" key="4">
    <source>
        <dbReference type="Proteomes" id="UP000269396"/>
    </source>
</evidence>
<protein>
    <recommendedName>
        <fullName evidence="2">FERM domain-containing protein</fullName>
    </recommendedName>
</protein>
<name>A0A3P8CSQ9_9TREM</name>
<keyword evidence="4" id="KW-1185">Reference proteome</keyword>
<evidence type="ECO:0000313" key="3">
    <source>
        <dbReference type="EMBL" id="VDP24318.1"/>
    </source>
</evidence>
<dbReference type="Pfam" id="PF00373">
    <property type="entry name" value="FERM_M"/>
    <property type="match status" value="1"/>
</dbReference>
<dbReference type="Gene3D" id="1.20.80.10">
    <property type="match status" value="1"/>
</dbReference>
<dbReference type="EMBL" id="UZAL01026675">
    <property type="protein sequence ID" value="VDP24318.1"/>
    <property type="molecule type" value="Genomic_DNA"/>
</dbReference>
<reference evidence="3 4" key="1">
    <citation type="submission" date="2018-11" db="EMBL/GenBank/DDBJ databases">
        <authorList>
            <consortium name="Pathogen Informatics"/>
        </authorList>
    </citation>
    <scope>NUCLEOTIDE SEQUENCE [LARGE SCALE GENOMIC DNA]</scope>
    <source>
        <strain>Denwood</strain>
        <strain evidence="4">Zambia</strain>
    </source>
</reference>
<dbReference type="AlphaFoldDB" id="A0A3P8CSQ9"/>
<sequence>MRRDFYVGRLRAQAMKIYELAAYAIQAEHGLKEIPQGFDVDTIPGGMRVLPQLTKPIVRRIKNQLEQIIGMSKSEALEKFIDEASKIETYGMEPFQVQICLFKKISTSADFDYVHDNNNNNSSSSNSSNSSSGSSSSSNNSNKDVPKNTDYIRCFSEN</sequence>
<gene>
    <name evidence="3" type="ORF">SMTD_LOCUS4637</name>
</gene>
<dbReference type="PROSITE" id="PS50057">
    <property type="entry name" value="FERM_3"/>
    <property type="match status" value="1"/>
</dbReference>
<evidence type="ECO:0000256" key="1">
    <source>
        <dbReference type="SAM" id="MobiDB-lite"/>
    </source>
</evidence>
<feature type="region of interest" description="Disordered" evidence="1">
    <location>
        <begin position="117"/>
        <end position="150"/>
    </location>
</feature>
<proteinExistence type="predicted"/>
<dbReference type="InterPro" id="IPR014352">
    <property type="entry name" value="FERM/acyl-CoA-bd_prot_sf"/>
</dbReference>
<dbReference type="InterPro" id="IPR035963">
    <property type="entry name" value="FERM_2"/>
</dbReference>